<feature type="transmembrane region" description="Helical" evidence="1">
    <location>
        <begin position="100"/>
        <end position="121"/>
    </location>
</feature>
<reference evidence="2" key="1">
    <citation type="journal article" date="2010" name="Carbohydr. Res.">
        <title>Structural and genetic characterization of the O-antigen of Escherichia coli O161 containing a derivative of a higher acidic diamino sugar, legionaminic acid.</title>
        <authorList>
            <person name="Li X."/>
            <person name="Perepelov A.V."/>
            <person name="Wang Q."/>
            <person name="Senchenkova S.N."/>
            <person name="Liu B."/>
            <person name="Shevelev S.D."/>
            <person name="Guo X."/>
            <person name="Shashkov A.S."/>
            <person name="Chen W."/>
            <person name="Wang L."/>
            <person name="Knirel Y.A."/>
        </authorList>
    </citation>
    <scope>NUCLEOTIDE SEQUENCE</scope>
</reference>
<feature type="transmembrane region" description="Helical" evidence="1">
    <location>
        <begin position="28"/>
        <end position="48"/>
    </location>
</feature>
<sequence>MIEFLLFILCSFILYQVFYVTKEFKSNLFLIMWGYTFLFVTPVIYIFYGGEKYRVFSDESALTFYLLGCLSAAFIILMLLFKVSLNRIKICKINLFISDFILKIIFSFCIMFVVLYILFYWREWPFFDFVSGDISDRPDIVKGTFQGFFIYSLFTSIIIPGIYFHLKDKKGKLFNLLFFIFVCFSMVVSGNKGVFLYFIIFNVLFEWKKIRLSTYLIIIVGLMAIYALIRLPFIGDNFSLSYLIESISERIFLTQGMAMPAVIELAKSTDVTMMNSNDLKYTLFNFVYGYSPGSMPLFYTAELYVRYGWLMMSFISVIISLVFGFGAFVINKTKDSAIRWVYYISLYALIMGGVGSANLFFFIVAILWWLLLTLSNGTITSRSGK</sequence>
<feature type="transmembrane region" description="Helical" evidence="1">
    <location>
        <begin position="173"/>
        <end position="200"/>
    </location>
</feature>
<name>D8WNC0_ECOLX</name>
<keyword evidence="1" id="KW-0812">Transmembrane</keyword>
<organism evidence="2">
    <name type="scientific">Escherichia coli</name>
    <dbReference type="NCBI Taxonomy" id="562"/>
    <lineage>
        <taxon>Bacteria</taxon>
        <taxon>Pseudomonadati</taxon>
        <taxon>Pseudomonadota</taxon>
        <taxon>Gammaproteobacteria</taxon>
        <taxon>Enterobacterales</taxon>
        <taxon>Enterobacteriaceae</taxon>
        <taxon>Escherichia</taxon>
    </lineage>
</organism>
<feature type="transmembrane region" description="Helical" evidence="1">
    <location>
        <begin position="307"/>
        <end position="330"/>
    </location>
</feature>
<dbReference type="EMBL" id="GU220362">
    <property type="protein sequence ID" value="ADJ19217.1"/>
    <property type="molecule type" value="Genomic_DNA"/>
</dbReference>
<feature type="transmembrane region" description="Helical" evidence="1">
    <location>
        <begin position="60"/>
        <end position="80"/>
    </location>
</feature>
<keyword evidence="1" id="KW-1133">Transmembrane helix</keyword>
<feature type="transmembrane region" description="Helical" evidence="1">
    <location>
        <begin position="212"/>
        <end position="229"/>
    </location>
</feature>
<dbReference type="RefSeq" id="WP_033865591.1">
    <property type="nucleotide sequence ID" value="NZ_CP071263.1"/>
</dbReference>
<feature type="transmembrane region" description="Helical" evidence="1">
    <location>
        <begin position="6"/>
        <end position="21"/>
    </location>
</feature>
<accession>D8WNC0</accession>
<evidence type="ECO:0000256" key="1">
    <source>
        <dbReference type="SAM" id="Phobius"/>
    </source>
</evidence>
<protein>
    <submittedName>
        <fullName evidence="2">Wzy</fullName>
    </submittedName>
</protein>
<keyword evidence="1" id="KW-0472">Membrane</keyword>
<feature type="transmembrane region" description="Helical" evidence="1">
    <location>
        <begin position="148"/>
        <end position="166"/>
    </location>
</feature>
<feature type="transmembrane region" description="Helical" evidence="1">
    <location>
        <begin position="283"/>
        <end position="301"/>
    </location>
</feature>
<proteinExistence type="predicted"/>
<feature type="transmembrane region" description="Helical" evidence="1">
    <location>
        <begin position="342"/>
        <end position="371"/>
    </location>
</feature>
<dbReference type="AlphaFoldDB" id="D8WNC0"/>
<gene>
    <name evidence="2" type="primary">wzy</name>
</gene>
<evidence type="ECO:0000313" key="2">
    <source>
        <dbReference type="EMBL" id="ADJ19217.1"/>
    </source>
</evidence>